<reference evidence="1" key="1">
    <citation type="journal article" date="2020" name="Stud. Mycol.">
        <title>101 Dothideomycetes genomes: a test case for predicting lifestyles and emergence of pathogens.</title>
        <authorList>
            <person name="Haridas S."/>
            <person name="Albert R."/>
            <person name="Binder M."/>
            <person name="Bloem J."/>
            <person name="Labutti K."/>
            <person name="Salamov A."/>
            <person name="Andreopoulos B."/>
            <person name="Baker S."/>
            <person name="Barry K."/>
            <person name="Bills G."/>
            <person name="Bluhm B."/>
            <person name="Cannon C."/>
            <person name="Castanera R."/>
            <person name="Culley D."/>
            <person name="Daum C."/>
            <person name="Ezra D."/>
            <person name="Gonzalez J."/>
            <person name="Henrissat B."/>
            <person name="Kuo A."/>
            <person name="Liang C."/>
            <person name="Lipzen A."/>
            <person name="Lutzoni F."/>
            <person name="Magnuson J."/>
            <person name="Mondo S."/>
            <person name="Nolan M."/>
            <person name="Ohm R."/>
            <person name="Pangilinan J."/>
            <person name="Park H.-J."/>
            <person name="Ramirez L."/>
            <person name="Alfaro M."/>
            <person name="Sun H."/>
            <person name="Tritt A."/>
            <person name="Yoshinaga Y."/>
            <person name="Zwiers L.-H."/>
            <person name="Turgeon B."/>
            <person name="Goodwin S."/>
            <person name="Spatafora J."/>
            <person name="Crous P."/>
            <person name="Grigoriev I."/>
        </authorList>
    </citation>
    <scope>NUCLEOTIDE SEQUENCE</scope>
    <source>
        <strain evidence="1">CBS 123094</strain>
    </source>
</reference>
<organism evidence="1 2">
    <name type="scientific">Amniculicola lignicola CBS 123094</name>
    <dbReference type="NCBI Taxonomy" id="1392246"/>
    <lineage>
        <taxon>Eukaryota</taxon>
        <taxon>Fungi</taxon>
        <taxon>Dikarya</taxon>
        <taxon>Ascomycota</taxon>
        <taxon>Pezizomycotina</taxon>
        <taxon>Dothideomycetes</taxon>
        <taxon>Pleosporomycetidae</taxon>
        <taxon>Pleosporales</taxon>
        <taxon>Amniculicolaceae</taxon>
        <taxon>Amniculicola</taxon>
    </lineage>
</organism>
<dbReference type="AlphaFoldDB" id="A0A6A5WT30"/>
<protein>
    <submittedName>
        <fullName evidence="1">Uncharacterized protein</fullName>
    </submittedName>
</protein>
<dbReference type="Proteomes" id="UP000799779">
    <property type="component" value="Unassembled WGS sequence"/>
</dbReference>
<gene>
    <name evidence="1" type="ORF">P154DRAFT_518912</name>
</gene>
<evidence type="ECO:0000313" key="1">
    <source>
        <dbReference type="EMBL" id="KAF2004852.1"/>
    </source>
</evidence>
<proteinExistence type="predicted"/>
<evidence type="ECO:0000313" key="2">
    <source>
        <dbReference type="Proteomes" id="UP000799779"/>
    </source>
</evidence>
<accession>A0A6A5WT30</accession>
<keyword evidence="2" id="KW-1185">Reference proteome</keyword>
<sequence length="91" mass="10182">MPRLISSLQLCSSSSLQEARISKRNWKSVAKSPSRIPPTATQSSPVLREYLLLLFYVTGARFMPASLWGDVDDVKPNIRGCVSTRTRRETA</sequence>
<dbReference type="EMBL" id="ML977565">
    <property type="protein sequence ID" value="KAF2004852.1"/>
    <property type="molecule type" value="Genomic_DNA"/>
</dbReference>
<name>A0A6A5WT30_9PLEO</name>